<gene>
    <name evidence="3" type="ORF">PG999_004730</name>
</gene>
<feature type="transmembrane region" description="Helical" evidence="2">
    <location>
        <begin position="283"/>
        <end position="304"/>
    </location>
</feature>
<feature type="transmembrane region" description="Helical" evidence="2">
    <location>
        <begin position="205"/>
        <end position="222"/>
    </location>
</feature>
<feature type="transmembrane region" description="Helical" evidence="2">
    <location>
        <begin position="228"/>
        <end position="255"/>
    </location>
</feature>
<dbReference type="AlphaFoldDB" id="A0AAW0R033"/>
<organism evidence="3 4">
    <name type="scientific">Apiospora kogelbergensis</name>
    <dbReference type="NCBI Taxonomy" id="1337665"/>
    <lineage>
        <taxon>Eukaryota</taxon>
        <taxon>Fungi</taxon>
        <taxon>Dikarya</taxon>
        <taxon>Ascomycota</taxon>
        <taxon>Pezizomycotina</taxon>
        <taxon>Sordariomycetes</taxon>
        <taxon>Xylariomycetidae</taxon>
        <taxon>Amphisphaeriales</taxon>
        <taxon>Apiosporaceae</taxon>
        <taxon>Apiospora</taxon>
    </lineage>
</organism>
<keyword evidence="2" id="KW-1133">Transmembrane helix</keyword>
<feature type="transmembrane region" description="Helical" evidence="2">
    <location>
        <begin position="324"/>
        <end position="342"/>
    </location>
</feature>
<sequence>MTSTAVTKTPLELPVRQAKVVQAAIEHWASNHSRLISPELAAQLLDSVQVRGFPWDTFAKYTLRLAVLCLAIAVFSTLYEGAFARFWRRVRDVPAWARSLLVAVVGSTVHYYAYYRQQQQNSERGVVKRGVFANEALHGVGALAFALAAIELLEALDKAYATHTRKTPGGGSNRHDDLKSPPPYEETPKAREAKCKRQEQLREQAINSVIFLLASIYGLVALLTGSNFIWSCSIVVTSYWFEAMTCYIWGGYFLFMKSPSRFVGLGVATISSSYLMREHPTTAALWATTRIWGLLFLFIALWMLSLEEELSFFSTRHGGQLRHFLHFCAFFLAAGASVWHGLRYDDTTTKGFGLAFLGISLYTKFWEFCWGWYKPLFFAVLAGTFAMVGKFAEELWHMRALARLAA</sequence>
<keyword evidence="2" id="KW-0812">Transmembrane</keyword>
<feature type="region of interest" description="Disordered" evidence="1">
    <location>
        <begin position="164"/>
        <end position="196"/>
    </location>
</feature>
<feature type="transmembrane region" description="Helical" evidence="2">
    <location>
        <begin position="372"/>
        <end position="392"/>
    </location>
</feature>
<feature type="compositionally biased region" description="Basic and acidic residues" evidence="1">
    <location>
        <begin position="186"/>
        <end position="196"/>
    </location>
</feature>
<accession>A0AAW0R033</accession>
<proteinExistence type="predicted"/>
<dbReference type="EMBL" id="JAQQWP010000004">
    <property type="protein sequence ID" value="KAK8120610.1"/>
    <property type="molecule type" value="Genomic_DNA"/>
</dbReference>
<evidence type="ECO:0000256" key="2">
    <source>
        <dbReference type="SAM" id="Phobius"/>
    </source>
</evidence>
<dbReference type="Proteomes" id="UP001392437">
    <property type="component" value="Unassembled WGS sequence"/>
</dbReference>
<comment type="caution">
    <text evidence="3">The sequence shown here is derived from an EMBL/GenBank/DDBJ whole genome shotgun (WGS) entry which is preliminary data.</text>
</comment>
<evidence type="ECO:0000256" key="1">
    <source>
        <dbReference type="SAM" id="MobiDB-lite"/>
    </source>
</evidence>
<keyword evidence="4" id="KW-1185">Reference proteome</keyword>
<feature type="transmembrane region" description="Helical" evidence="2">
    <location>
        <begin position="95"/>
        <end position="115"/>
    </location>
</feature>
<feature type="transmembrane region" description="Helical" evidence="2">
    <location>
        <begin position="61"/>
        <end position="83"/>
    </location>
</feature>
<keyword evidence="2" id="KW-0472">Membrane</keyword>
<name>A0AAW0R033_9PEZI</name>
<reference evidence="3 4" key="1">
    <citation type="submission" date="2023-01" db="EMBL/GenBank/DDBJ databases">
        <title>Analysis of 21 Apiospora genomes using comparative genomics revels a genus with tremendous synthesis potential of carbohydrate active enzymes and secondary metabolites.</title>
        <authorList>
            <person name="Sorensen T."/>
        </authorList>
    </citation>
    <scope>NUCLEOTIDE SEQUENCE [LARGE SCALE GENOMIC DNA]</scope>
    <source>
        <strain evidence="3 4">CBS 117206</strain>
    </source>
</reference>
<evidence type="ECO:0000313" key="4">
    <source>
        <dbReference type="Proteomes" id="UP001392437"/>
    </source>
</evidence>
<protein>
    <submittedName>
        <fullName evidence="3">Uncharacterized protein</fullName>
    </submittedName>
</protein>
<evidence type="ECO:0000313" key="3">
    <source>
        <dbReference type="EMBL" id="KAK8120610.1"/>
    </source>
</evidence>